<evidence type="ECO:0000256" key="10">
    <source>
        <dbReference type="HAMAP-Rule" id="MF_02019"/>
    </source>
</evidence>
<name>E1JTV9_SOLFR</name>
<feature type="domain" description="Mur ligase N-terminal catalytic" evidence="12">
    <location>
        <begin position="26"/>
        <end position="73"/>
    </location>
</feature>
<dbReference type="InterPro" id="IPR051046">
    <property type="entry name" value="MurCDEF_CellWall_CoF430Synth"/>
</dbReference>
<accession>E1JTV9</accession>
<dbReference type="GO" id="GO:0071555">
    <property type="term" value="P:cell wall organization"/>
    <property type="evidence" value="ECO:0007669"/>
    <property type="project" value="UniProtKB-KW"/>
</dbReference>
<dbReference type="GO" id="GO:0005737">
    <property type="term" value="C:cytoplasm"/>
    <property type="evidence" value="ECO:0007669"/>
    <property type="project" value="UniProtKB-SubCell"/>
</dbReference>
<dbReference type="InterPro" id="IPR004101">
    <property type="entry name" value="Mur_ligase_C"/>
</dbReference>
<keyword evidence="5 10" id="KW-0067">ATP-binding</keyword>
<evidence type="ECO:0000256" key="7">
    <source>
        <dbReference type="ARBA" id="ARBA00022984"/>
    </source>
</evidence>
<sequence length="470" mass="49666">MRMTLSDILTATKAVGDVGERGNPVIEAVRIDSRAVTPGCLFVCIPGERFDGHNFAAEAVGKGAAAVLADRPLTGLPDGTPVLLVRDTVAALGFLAKAWRTQVGARLVGVTGSAGKTTVKELTAAILGKLGPTAKNYKNFNNHIGLPLSMLEASDKDAYWVMELGISRPGEMEPLAAIAEPDVAVIHNVGPAHLEALGDVAGVAAEKTKLFNFLRPGGVALASMDYPELWEAALAVFPRVRGLSTKGQGKGRSAPYRAKYLGALPEGRGRFFLKLGELEMEVETPLTGGHFAENILAAATSAHILGAGEKQIAAGLETAVMPEQRFYCRRQGCYTIIDDTYNANPLSMRRAIAAAVETAQGKPLVLVLGEMREMGAHAEEEHAKLGEAAAASGARAVFYRGAHAEAVGEGLTRGGYAGRFAVVDTPAAFCDMLAAMDLRGGVFLFKGSRSMRMEEYLAAFTQSIQKDPKA</sequence>
<dbReference type="GO" id="GO:0051301">
    <property type="term" value="P:cell division"/>
    <property type="evidence" value="ECO:0007669"/>
    <property type="project" value="UniProtKB-KW"/>
</dbReference>
<dbReference type="NCBIfam" id="TIGR01143">
    <property type="entry name" value="murF"/>
    <property type="match status" value="1"/>
</dbReference>
<dbReference type="PANTHER" id="PTHR43024:SF1">
    <property type="entry name" value="UDP-N-ACETYLMURAMOYL-TRIPEPTIDE--D-ALANYL-D-ALANINE LIGASE"/>
    <property type="match status" value="1"/>
</dbReference>
<feature type="binding site" evidence="10">
    <location>
        <begin position="112"/>
        <end position="118"/>
    </location>
    <ligand>
        <name>ATP</name>
        <dbReference type="ChEBI" id="CHEBI:30616"/>
    </ligand>
</feature>
<dbReference type="Pfam" id="PF01225">
    <property type="entry name" value="Mur_ligase"/>
    <property type="match status" value="1"/>
</dbReference>
<evidence type="ECO:0000256" key="4">
    <source>
        <dbReference type="ARBA" id="ARBA00022741"/>
    </source>
</evidence>
<organism evidence="15 16">
    <name type="scientific">Solidesulfovibrio fructosivorans JJ]</name>
    <dbReference type="NCBI Taxonomy" id="596151"/>
    <lineage>
        <taxon>Bacteria</taxon>
        <taxon>Pseudomonadati</taxon>
        <taxon>Thermodesulfobacteriota</taxon>
        <taxon>Desulfovibrionia</taxon>
        <taxon>Desulfovibrionales</taxon>
        <taxon>Desulfovibrionaceae</taxon>
        <taxon>Solidesulfovibrio</taxon>
    </lineage>
</organism>
<dbReference type="Gene3D" id="3.40.1190.10">
    <property type="entry name" value="Mur-like, catalytic domain"/>
    <property type="match status" value="1"/>
</dbReference>
<dbReference type="AlphaFoldDB" id="E1JTV9"/>
<dbReference type="GO" id="GO:0009252">
    <property type="term" value="P:peptidoglycan biosynthetic process"/>
    <property type="evidence" value="ECO:0007669"/>
    <property type="project" value="UniProtKB-UniRule"/>
</dbReference>
<evidence type="ECO:0000256" key="8">
    <source>
        <dbReference type="ARBA" id="ARBA00023306"/>
    </source>
</evidence>
<comment type="catalytic activity">
    <reaction evidence="10 11">
        <text>D-alanyl-D-alanine + UDP-N-acetyl-alpha-D-muramoyl-L-alanyl-gamma-D-glutamyl-meso-2,6-diaminopimelate + ATP = UDP-N-acetyl-alpha-D-muramoyl-L-alanyl-gamma-D-glutamyl-meso-2,6-diaminopimeloyl-D-alanyl-D-alanine + ADP + phosphate + H(+)</text>
        <dbReference type="Rhea" id="RHEA:28374"/>
        <dbReference type="ChEBI" id="CHEBI:15378"/>
        <dbReference type="ChEBI" id="CHEBI:30616"/>
        <dbReference type="ChEBI" id="CHEBI:43474"/>
        <dbReference type="ChEBI" id="CHEBI:57822"/>
        <dbReference type="ChEBI" id="CHEBI:61386"/>
        <dbReference type="ChEBI" id="CHEBI:83905"/>
        <dbReference type="ChEBI" id="CHEBI:456216"/>
        <dbReference type="EC" id="6.3.2.10"/>
    </reaction>
</comment>
<dbReference type="GO" id="GO:0008360">
    <property type="term" value="P:regulation of cell shape"/>
    <property type="evidence" value="ECO:0007669"/>
    <property type="project" value="UniProtKB-KW"/>
</dbReference>
<dbReference type="InterPro" id="IPR005863">
    <property type="entry name" value="UDP-N-AcMur_synth"/>
</dbReference>
<evidence type="ECO:0000256" key="9">
    <source>
        <dbReference type="ARBA" id="ARBA00023316"/>
    </source>
</evidence>
<evidence type="ECO:0000313" key="16">
    <source>
        <dbReference type="Proteomes" id="UP000006250"/>
    </source>
</evidence>
<dbReference type="InterPro" id="IPR036615">
    <property type="entry name" value="Mur_ligase_C_dom_sf"/>
</dbReference>
<dbReference type="eggNOG" id="COG0770">
    <property type="taxonomic scope" value="Bacteria"/>
</dbReference>
<dbReference type="Pfam" id="PF08245">
    <property type="entry name" value="Mur_ligase_M"/>
    <property type="match status" value="1"/>
</dbReference>
<dbReference type="InterPro" id="IPR035911">
    <property type="entry name" value="MurE/MurF_N"/>
</dbReference>
<keyword evidence="1 10" id="KW-0963">Cytoplasm</keyword>
<evidence type="ECO:0000256" key="3">
    <source>
        <dbReference type="ARBA" id="ARBA00022618"/>
    </source>
</evidence>
<evidence type="ECO:0000256" key="5">
    <source>
        <dbReference type="ARBA" id="ARBA00022840"/>
    </source>
</evidence>
<keyword evidence="16" id="KW-1185">Reference proteome</keyword>
<evidence type="ECO:0000259" key="12">
    <source>
        <dbReference type="Pfam" id="PF01225"/>
    </source>
</evidence>
<evidence type="ECO:0000256" key="6">
    <source>
        <dbReference type="ARBA" id="ARBA00022960"/>
    </source>
</evidence>
<reference evidence="15 16" key="1">
    <citation type="submission" date="2010-08" db="EMBL/GenBank/DDBJ databases">
        <title>The draft genome of Desulfovibrio fructosovorans JJ.</title>
        <authorList>
            <consortium name="US DOE Joint Genome Institute (JGI-PGF)"/>
            <person name="Lucas S."/>
            <person name="Copeland A."/>
            <person name="Lapidus A."/>
            <person name="Cheng J.-F."/>
            <person name="Bruce D."/>
            <person name="Goodwin L."/>
            <person name="Pitluck S."/>
            <person name="Land M.L."/>
            <person name="Hauser L."/>
            <person name="Chang Y.-J."/>
            <person name="Jeffries C."/>
            <person name="Wall J.D."/>
            <person name="Stahl D.A."/>
            <person name="Arkin A.P."/>
            <person name="Dehal P."/>
            <person name="Stolyar S.M."/>
            <person name="Hazen T.C."/>
            <person name="Woyke T.J."/>
        </authorList>
    </citation>
    <scope>NUCLEOTIDE SEQUENCE [LARGE SCALE GENOMIC DNA]</scope>
    <source>
        <strain evidence="15 16">JJ</strain>
    </source>
</reference>
<comment type="caution">
    <text evidence="15">The sequence shown here is derived from an EMBL/GenBank/DDBJ whole genome shotgun (WGS) entry which is preliminary data.</text>
</comment>
<evidence type="ECO:0000259" key="14">
    <source>
        <dbReference type="Pfam" id="PF08245"/>
    </source>
</evidence>
<dbReference type="SUPFAM" id="SSF63418">
    <property type="entry name" value="MurE/MurF N-terminal domain"/>
    <property type="match status" value="1"/>
</dbReference>
<dbReference type="GO" id="GO:0005524">
    <property type="term" value="F:ATP binding"/>
    <property type="evidence" value="ECO:0007669"/>
    <property type="project" value="UniProtKB-UniRule"/>
</dbReference>
<dbReference type="Pfam" id="PF02875">
    <property type="entry name" value="Mur_ligase_C"/>
    <property type="match status" value="1"/>
</dbReference>
<dbReference type="GO" id="GO:0047480">
    <property type="term" value="F:UDP-N-acetylmuramoyl-tripeptide-D-alanyl-D-alanine ligase activity"/>
    <property type="evidence" value="ECO:0007669"/>
    <property type="project" value="UniProtKB-UniRule"/>
</dbReference>
<keyword evidence="8 10" id="KW-0131">Cell cycle</keyword>
<keyword evidence="2 10" id="KW-0436">Ligase</keyword>
<evidence type="ECO:0000256" key="1">
    <source>
        <dbReference type="ARBA" id="ARBA00022490"/>
    </source>
</evidence>
<keyword evidence="6 10" id="KW-0133">Cell shape</keyword>
<dbReference type="SUPFAM" id="SSF53623">
    <property type="entry name" value="MurD-like peptide ligases, catalytic domain"/>
    <property type="match status" value="1"/>
</dbReference>
<keyword evidence="7 10" id="KW-0573">Peptidoglycan synthesis</keyword>
<dbReference type="Proteomes" id="UP000006250">
    <property type="component" value="Unassembled WGS sequence"/>
</dbReference>
<dbReference type="PANTHER" id="PTHR43024">
    <property type="entry name" value="UDP-N-ACETYLMURAMOYL-TRIPEPTIDE--D-ALANYL-D-ALANINE LIGASE"/>
    <property type="match status" value="1"/>
</dbReference>
<keyword evidence="3 10" id="KW-0132">Cell division</keyword>
<dbReference type="EC" id="6.3.2.10" evidence="10 11"/>
<dbReference type="RefSeq" id="WP_005991817.1">
    <property type="nucleotide sequence ID" value="NZ_AECZ01000005.1"/>
</dbReference>
<comment type="similarity">
    <text evidence="10">Belongs to the MurCDEF family. MurF subfamily.</text>
</comment>
<dbReference type="Gene3D" id="3.90.190.20">
    <property type="entry name" value="Mur ligase, C-terminal domain"/>
    <property type="match status" value="1"/>
</dbReference>
<evidence type="ECO:0000313" key="15">
    <source>
        <dbReference type="EMBL" id="EFL52238.1"/>
    </source>
</evidence>
<dbReference type="STRING" id="596151.DesfrDRAFT_1058"/>
<protein>
    <recommendedName>
        <fullName evidence="10 11">UDP-N-acetylmuramoyl-tripeptide--D-alanyl-D-alanine ligase</fullName>
        <ecNumber evidence="10 11">6.3.2.10</ecNumber>
    </recommendedName>
    <alternativeName>
        <fullName evidence="10">D-alanyl-D-alanine-adding enzyme</fullName>
    </alternativeName>
</protein>
<proteinExistence type="inferred from homology"/>
<feature type="domain" description="Mur ligase central" evidence="14">
    <location>
        <begin position="110"/>
        <end position="301"/>
    </location>
</feature>
<dbReference type="Gene3D" id="3.40.1390.10">
    <property type="entry name" value="MurE/MurF, N-terminal domain"/>
    <property type="match status" value="1"/>
</dbReference>
<keyword evidence="4 10" id="KW-0547">Nucleotide-binding</keyword>
<comment type="function">
    <text evidence="10 11">Involved in cell wall formation. Catalyzes the final step in the synthesis of UDP-N-acetylmuramoyl-pentapeptide, the precursor of murein.</text>
</comment>
<evidence type="ECO:0000256" key="2">
    <source>
        <dbReference type="ARBA" id="ARBA00022598"/>
    </source>
</evidence>
<dbReference type="EMBL" id="AECZ01000005">
    <property type="protein sequence ID" value="EFL52238.1"/>
    <property type="molecule type" value="Genomic_DNA"/>
</dbReference>
<dbReference type="GO" id="GO:0008766">
    <property type="term" value="F:UDP-N-acetylmuramoylalanyl-D-glutamyl-2,6-diaminopimelate-D-alanyl-D-alanine ligase activity"/>
    <property type="evidence" value="ECO:0007669"/>
    <property type="project" value="RHEA"/>
</dbReference>
<evidence type="ECO:0000259" key="13">
    <source>
        <dbReference type="Pfam" id="PF02875"/>
    </source>
</evidence>
<gene>
    <name evidence="10" type="primary">murF</name>
    <name evidence="15" type="ORF">DesfrDRAFT_1058</name>
</gene>
<comment type="pathway">
    <text evidence="10 11">Cell wall biogenesis; peptidoglycan biosynthesis.</text>
</comment>
<dbReference type="UniPathway" id="UPA00219"/>
<evidence type="ECO:0000256" key="11">
    <source>
        <dbReference type="RuleBase" id="RU004136"/>
    </source>
</evidence>
<feature type="domain" description="Mur ligase C-terminal" evidence="13">
    <location>
        <begin position="325"/>
        <end position="449"/>
    </location>
</feature>
<dbReference type="SUPFAM" id="SSF53244">
    <property type="entry name" value="MurD-like peptide ligases, peptide-binding domain"/>
    <property type="match status" value="1"/>
</dbReference>
<dbReference type="OrthoDB" id="9801978at2"/>
<comment type="subcellular location">
    <subcellularLocation>
        <location evidence="10 11">Cytoplasm</location>
    </subcellularLocation>
</comment>
<dbReference type="InterPro" id="IPR000713">
    <property type="entry name" value="Mur_ligase_N"/>
</dbReference>
<dbReference type="InterPro" id="IPR013221">
    <property type="entry name" value="Mur_ligase_cen"/>
</dbReference>
<dbReference type="InterPro" id="IPR036565">
    <property type="entry name" value="Mur-like_cat_sf"/>
</dbReference>
<dbReference type="HAMAP" id="MF_02019">
    <property type="entry name" value="MurF"/>
    <property type="match status" value="1"/>
</dbReference>
<keyword evidence="9 10" id="KW-0961">Cell wall biogenesis/degradation</keyword>